<evidence type="ECO:0000256" key="6">
    <source>
        <dbReference type="ARBA" id="ARBA00022614"/>
    </source>
</evidence>
<dbReference type="EMBL" id="GEZM01007548">
    <property type="protein sequence ID" value="JAV95102.1"/>
    <property type="molecule type" value="Transcribed_RNA"/>
</dbReference>
<dbReference type="PROSITE" id="PS50088">
    <property type="entry name" value="ANK_REPEAT"/>
    <property type="match status" value="3"/>
</dbReference>
<evidence type="ECO:0000256" key="10">
    <source>
        <dbReference type="ARBA" id="ARBA00022853"/>
    </source>
</evidence>
<dbReference type="PANTHER" id="PTHR46358">
    <property type="entry name" value="TONSOKU-LIKE PROTEIN"/>
    <property type="match status" value="1"/>
</dbReference>
<dbReference type="SUPFAM" id="SSF52047">
    <property type="entry name" value="RNI-like"/>
    <property type="match status" value="1"/>
</dbReference>
<evidence type="ECO:0000256" key="13">
    <source>
        <dbReference type="ARBA" id="ARBA00023242"/>
    </source>
</evidence>
<dbReference type="Pfam" id="PF13181">
    <property type="entry name" value="TPR_8"/>
    <property type="match status" value="2"/>
</dbReference>
<keyword evidence="13" id="KW-0539">Nucleus</keyword>
<keyword evidence="11 14" id="KW-0040">ANK repeat</keyword>
<dbReference type="SUPFAM" id="SSF48452">
    <property type="entry name" value="TPR-like"/>
    <property type="match status" value="2"/>
</dbReference>
<dbReference type="InterPro" id="IPR002110">
    <property type="entry name" value="Ankyrin_rpt"/>
</dbReference>
<proteinExistence type="inferred from homology"/>
<evidence type="ECO:0000256" key="16">
    <source>
        <dbReference type="SAM" id="MobiDB-lite"/>
    </source>
</evidence>
<dbReference type="GO" id="GO:0006325">
    <property type="term" value="P:chromatin organization"/>
    <property type="evidence" value="ECO:0007669"/>
    <property type="project" value="UniProtKB-KW"/>
</dbReference>
<evidence type="ECO:0000256" key="4">
    <source>
        <dbReference type="ARBA" id="ARBA00017829"/>
    </source>
</evidence>
<dbReference type="SMART" id="SM00248">
    <property type="entry name" value="ANK"/>
    <property type="match status" value="3"/>
</dbReference>
<dbReference type="Pfam" id="PF13374">
    <property type="entry name" value="TPR_10"/>
    <property type="match status" value="1"/>
</dbReference>
<dbReference type="PROSITE" id="PS50297">
    <property type="entry name" value="ANK_REP_REGION"/>
    <property type="match status" value="3"/>
</dbReference>
<feature type="repeat" description="ANK" evidence="14">
    <location>
        <begin position="517"/>
        <end position="549"/>
    </location>
</feature>
<keyword evidence="8" id="KW-0227">DNA damage</keyword>
<organism evidence="17">
    <name type="scientific">Photinus pyralis</name>
    <name type="common">Common eastern firefly</name>
    <name type="synonym">Lampyris pyralis</name>
    <dbReference type="NCBI Taxonomy" id="7054"/>
    <lineage>
        <taxon>Eukaryota</taxon>
        <taxon>Metazoa</taxon>
        <taxon>Ecdysozoa</taxon>
        <taxon>Arthropoda</taxon>
        <taxon>Hexapoda</taxon>
        <taxon>Insecta</taxon>
        <taxon>Pterygota</taxon>
        <taxon>Neoptera</taxon>
        <taxon>Endopterygota</taxon>
        <taxon>Coleoptera</taxon>
        <taxon>Polyphaga</taxon>
        <taxon>Elateriformia</taxon>
        <taxon>Elateroidea</taxon>
        <taxon>Lampyridae</taxon>
        <taxon>Lampyrinae</taxon>
        <taxon>Photinus</taxon>
    </lineage>
</organism>
<dbReference type="PANTHER" id="PTHR46358:SF1">
    <property type="entry name" value="TONSOKU-LIKE PROTEIN"/>
    <property type="match status" value="1"/>
</dbReference>
<keyword evidence="7" id="KW-0677">Repeat</keyword>
<feature type="region of interest" description="Disordered" evidence="16">
    <location>
        <begin position="778"/>
        <end position="800"/>
    </location>
</feature>
<keyword evidence="6" id="KW-0433">Leucine-rich repeat</keyword>
<feature type="repeat" description="ANK" evidence="14">
    <location>
        <begin position="550"/>
        <end position="582"/>
    </location>
</feature>
<dbReference type="InterPro" id="IPR032675">
    <property type="entry name" value="LRR_dom_sf"/>
</dbReference>
<comment type="similarity">
    <text evidence="3">Belongs to the Tonsoku family.</text>
</comment>
<keyword evidence="12" id="KW-0234">DNA repair</keyword>
<dbReference type="Gene3D" id="3.80.10.10">
    <property type="entry name" value="Ribonuclease Inhibitor"/>
    <property type="match status" value="2"/>
</dbReference>
<dbReference type="SUPFAM" id="SSF48403">
    <property type="entry name" value="Ankyrin repeat"/>
    <property type="match status" value="1"/>
</dbReference>
<evidence type="ECO:0000256" key="11">
    <source>
        <dbReference type="ARBA" id="ARBA00023043"/>
    </source>
</evidence>
<reference evidence="17" key="1">
    <citation type="journal article" date="2016" name="Sci. Rep.">
        <title>Molecular characterization of firefly nuptial gifts: a multi-omics approach sheds light on postcopulatory sexual selection.</title>
        <authorList>
            <person name="Al-Wathiqui N."/>
            <person name="Fallon T.R."/>
            <person name="South A."/>
            <person name="Weng J.K."/>
            <person name="Lewis S.M."/>
        </authorList>
    </citation>
    <scope>NUCLEOTIDE SEQUENCE</scope>
</reference>
<dbReference type="InterPro" id="IPR036770">
    <property type="entry name" value="Ankyrin_rpt-contain_sf"/>
</dbReference>
<keyword evidence="9 15" id="KW-0802">TPR repeat</keyword>
<dbReference type="Gene3D" id="1.25.40.20">
    <property type="entry name" value="Ankyrin repeat-containing domain"/>
    <property type="match status" value="1"/>
</dbReference>
<dbReference type="Gene3D" id="1.25.40.10">
    <property type="entry name" value="Tetratricopeptide repeat domain"/>
    <property type="match status" value="2"/>
</dbReference>
<evidence type="ECO:0000256" key="2">
    <source>
        <dbReference type="ARBA" id="ARBA00004286"/>
    </source>
</evidence>
<feature type="compositionally biased region" description="Basic and acidic residues" evidence="16">
    <location>
        <begin position="728"/>
        <end position="748"/>
    </location>
</feature>
<dbReference type="PRINTS" id="PR01415">
    <property type="entry name" value="ANKYRIN"/>
</dbReference>
<dbReference type="GO" id="GO:0043596">
    <property type="term" value="C:nuclear replication fork"/>
    <property type="evidence" value="ECO:0007669"/>
    <property type="project" value="TreeGrafter"/>
</dbReference>
<feature type="region of interest" description="Disordered" evidence="16">
    <location>
        <begin position="818"/>
        <end position="841"/>
    </location>
</feature>
<accession>A0A1Y1NAZ6</accession>
<feature type="repeat" description="TPR" evidence="15">
    <location>
        <begin position="162"/>
        <end position="195"/>
    </location>
</feature>
<dbReference type="SMART" id="SM00028">
    <property type="entry name" value="TPR"/>
    <property type="match status" value="7"/>
</dbReference>
<dbReference type="InterPro" id="IPR011990">
    <property type="entry name" value="TPR-like_helical_dom_sf"/>
</dbReference>
<keyword evidence="10" id="KW-0156">Chromatin regulator</keyword>
<feature type="repeat" description="TPR" evidence="15">
    <location>
        <begin position="202"/>
        <end position="235"/>
    </location>
</feature>
<dbReference type="Pfam" id="PF12796">
    <property type="entry name" value="Ank_2"/>
    <property type="match status" value="1"/>
</dbReference>
<evidence type="ECO:0000256" key="1">
    <source>
        <dbReference type="ARBA" id="ARBA00004123"/>
    </source>
</evidence>
<evidence type="ECO:0000256" key="14">
    <source>
        <dbReference type="PROSITE-ProRule" id="PRU00023"/>
    </source>
</evidence>
<name>A0A1Y1NAZ6_PHOPY</name>
<evidence type="ECO:0000256" key="5">
    <source>
        <dbReference type="ARBA" id="ARBA00022454"/>
    </source>
</evidence>
<dbReference type="InterPro" id="IPR052311">
    <property type="entry name" value="MMS22L-TONSL_complex_comp"/>
</dbReference>
<evidence type="ECO:0000313" key="17">
    <source>
        <dbReference type="EMBL" id="JAV95102.1"/>
    </source>
</evidence>
<keyword evidence="5" id="KW-0158">Chromosome</keyword>
<feature type="repeat" description="ANK" evidence="14">
    <location>
        <begin position="586"/>
        <end position="618"/>
    </location>
</feature>
<evidence type="ECO:0000256" key="8">
    <source>
        <dbReference type="ARBA" id="ARBA00022763"/>
    </source>
</evidence>
<evidence type="ECO:0000256" key="3">
    <source>
        <dbReference type="ARBA" id="ARBA00010999"/>
    </source>
</evidence>
<evidence type="ECO:0000256" key="12">
    <source>
        <dbReference type="ARBA" id="ARBA00023204"/>
    </source>
</evidence>
<dbReference type="PROSITE" id="PS50005">
    <property type="entry name" value="TPR"/>
    <property type="match status" value="2"/>
</dbReference>
<feature type="compositionally biased region" description="Basic residues" evidence="16">
    <location>
        <begin position="780"/>
        <end position="794"/>
    </location>
</feature>
<dbReference type="PROSITE" id="PS51450">
    <property type="entry name" value="LRR"/>
    <property type="match status" value="1"/>
</dbReference>
<dbReference type="InterPro" id="IPR001611">
    <property type="entry name" value="Leu-rich_rpt"/>
</dbReference>
<evidence type="ECO:0000256" key="9">
    <source>
        <dbReference type="ARBA" id="ARBA00022803"/>
    </source>
</evidence>
<comment type="subcellular location">
    <subcellularLocation>
        <location evidence="2">Chromosome</location>
    </subcellularLocation>
    <subcellularLocation>
        <location evidence="1">Nucleus</location>
    </subcellularLocation>
</comment>
<protein>
    <recommendedName>
        <fullName evidence="4">Tonsoku-like protein</fullName>
    </recommendedName>
</protein>
<dbReference type="GO" id="GO:0031297">
    <property type="term" value="P:replication fork processing"/>
    <property type="evidence" value="ECO:0007669"/>
    <property type="project" value="TreeGrafter"/>
</dbReference>
<dbReference type="GO" id="GO:0000724">
    <property type="term" value="P:double-strand break repair via homologous recombination"/>
    <property type="evidence" value="ECO:0007669"/>
    <property type="project" value="TreeGrafter"/>
</dbReference>
<dbReference type="InterPro" id="IPR019734">
    <property type="entry name" value="TPR_rpt"/>
</dbReference>
<evidence type="ECO:0000256" key="7">
    <source>
        <dbReference type="ARBA" id="ARBA00022737"/>
    </source>
</evidence>
<evidence type="ECO:0000256" key="15">
    <source>
        <dbReference type="PROSITE-ProRule" id="PRU00339"/>
    </source>
</evidence>
<sequence length="1345" mass="151138">MVKTQEQKLIRRKHKALENGHQTTLASICIDLGEFYDQEERYEDAIAEFQIVADIYKEMGKLLDYGRVCRGIGEAYINLQDYEKALEYQQTYLEIAKEQGNKLEEQRALATIGHIHLTRYLNEVDNPNQHTLHSASKAFKKSLTICESLTDVKKHEHKDMITRLLANLGVVYECEGKYEKAEELLRKSIDICKTHDLFEQLQRGYTCLGTLYVRKKQYDEAIRQYNLAMEVAGRLKNKAQLVSAALQSKADILIKMADFYGARTQLLKAYKLEQSNADDRRVIEQNLKIVAAMCKVEESLLTTDNRDYVTKKNLYEKLGDGASHLKNFSYAIDCYQKMLEAATNNKDTGSQLSPCYISLAETYRDDKQYENAVKYFREDYNNSDVPREQVATLLSIADCMDAGEYDSNEIVGVYDEAHGMCRVIGDGRLSFKVLASYAAFLKRHRMHENAVKIEQHLNAINGADVDTDSEAADAVLTPNLGDDISIKDITDISDDSDTENRTTRRRTKGYVVKRNNKGETQLHTACIHGNFELVKRLITQRHPVNIRDNCGWLPIHEACICGQLEIVRLLIDNGASINDRGGTLCEGTSPLHDAALNGHLEVVQLLLDSGASSIAKNDSGQIPLQVLKAWRAGRQLDDTQEALYNGLVRRLSGEAGKLGLPEESVDLSESSAFVANCSDEEEGVVPAQRKLRDRRCSQVGNLRRNVGCDEDLDRARKKRHSTESSTSAKDEYRKVMEQMRHPTREKSGDRKRKSTENIKQSVYVEGDDDNWLENDVASTSKKRKTTSATFRRHSSASAASLKSVNSVVDNDDDVLEQFFNSEDDAPPPTFNTSQKKARKRQTSLLDSGFTRHASFESTRSARSISSSPAKASVYSDTYRDASFNVGDINSVFNSEPTLSVDVRINGKLYKVPVPASEIHTRTIKWLADEASLRFSRKECMKPDLELETKNGAVLADDDFISVLFSAGLSHAEEVEARITKWNLLPLSERYAEACAVETIAPSDELMKILETVSISLSLANLNLGDRKISPLCRVINRQLNLHSLNLSGNFIHDDCFQVLCTSLPTLENLCDLNLSLNQLTCVSLRYLTEVFTQTPTPVLANLTKLDLSHNPLGNESLNFLSVITRHLKLKTLNLADVDFTGGLFASEQQADLNLDSVSNFDVGYNRLGNDEIATFLSWLKPQNIESLNLGDCSEIGEGLVKSVVEWMQTRGNTGLPLKVLNLSRTCATDNEIFELLRYLTIASQLFSINLSYNASLTTPSLRRVLESCPTVTHLNLTGCDNIVKNLECCTEEFWNGVRLRELKLSGDFEKYARAKETVVNMWKSIHNGGARVLQLRNFLHFSLVK</sequence>
<feature type="region of interest" description="Disordered" evidence="16">
    <location>
        <begin position="713"/>
        <end position="761"/>
    </location>
</feature>